<dbReference type="AlphaFoldDB" id="A0A9D4NGF8"/>
<gene>
    <name evidence="1" type="ORF">DPMN_017323</name>
</gene>
<accession>A0A9D4NGF8</accession>
<dbReference type="Proteomes" id="UP000828390">
    <property type="component" value="Unassembled WGS sequence"/>
</dbReference>
<organism evidence="1 2">
    <name type="scientific">Dreissena polymorpha</name>
    <name type="common">Zebra mussel</name>
    <name type="synonym">Mytilus polymorpha</name>
    <dbReference type="NCBI Taxonomy" id="45954"/>
    <lineage>
        <taxon>Eukaryota</taxon>
        <taxon>Metazoa</taxon>
        <taxon>Spiralia</taxon>
        <taxon>Lophotrochozoa</taxon>
        <taxon>Mollusca</taxon>
        <taxon>Bivalvia</taxon>
        <taxon>Autobranchia</taxon>
        <taxon>Heteroconchia</taxon>
        <taxon>Euheterodonta</taxon>
        <taxon>Imparidentia</taxon>
        <taxon>Neoheterodontei</taxon>
        <taxon>Myida</taxon>
        <taxon>Dreissenoidea</taxon>
        <taxon>Dreissenidae</taxon>
        <taxon>Dreissena</taxon>
    </lineage>
</organism>
<proteinExistence type="predicted"/>
<reference evidence="1" key="2">
    <citation type="submission" date="2020-11" db="EMBL/GenBank/DDBJ databases">
        <authorList>
            <person name="McCartney M.A."/>
            <person name="Auch B."/>
            <person name="Kono T."/>
            <person name="Mallez S."/>
            <person name="Becker A."/>
            <person name="Gohl D.M."/>
            <person name="Silverstein K.A.T."/>
            <person name="Koren S."/>
            <person name="Bechman K.B."/>
            <person name="Herman A."/>
            <person name="Abrahante J.E."/>
            <person name="Garbe J."/>
        </authorList>
    </citation>
    <scope>NUCLEOTIDE SEQUENCE</scope>
    <source>
        <strain evidence="1">Duluth1</strain>
        <tissue evidence="1">Whole animal</tissue>
    </source>
</reference>
<keyword evidence="2" id="KW-1185">Reference proteome</keyword>
<evidence type="ECO:0000313" key="2">
    <source>
        <dbReference type="Proteomes" id="UP000828390"/>
    </source>
</evidence>
<reference evidence="1" key="1">
    <citation type="journal article" date="2019" name="bioRxiv">
        <title>The Genome of the Zebra Mussel, Dreissena polymorpha: A Resource for Invasive Species Research.</title>
        <authorList>
            <person name="McCartney M.A."/>
            <person name="Auch B."/>
            <person name="Kono T."/>
            <person name="Mallez S."/>
            <person name="Zhang Y."/>
            <person name="Obille A."/>
            <person name="Becker A."/>
            <person name="Abrahante J.E."/>
            <person name="Garbe J."/>
            <person name="Badalamenti J.P."/>
            <person name="Herman A."/>
            <person name="Mangelson H."/>
            <person name="Liachko I."/>
            <person name="Sullivan S."/>
            <person name="Sone E.D."/>
            <person name="Koren S."/>
            <person name="Silverstein K.A.T."/>
            <person name="Beckman K.B."/>
            <person name="Gohl D.M."/>
        </authorList>
    </citation>
    <scope>NUCLEOTIDE SEQUENCE</scope>
    <source>
        <strain evidence="1">Duluth1</strain>
        <tissue evidence="1">Whole animal</tissue>
    </source>
</reference>
<sequence>MPNTVQSCLNVDAVIEKFTLVLQVFLFQQFRALIFRSVEDDAMHDFDGLNDEADGALTLA</sequence>
<evidence type="ECO:0000313" key="1">
    <source>
        <dbReference type="EMBL" id="KAH3893179.1"/>
    </source>
</evidence>
<protein>
    <submittedName>
        <fullName evidence="1">Uncharacterized protein</fullName>
    </submittedName>
</protein>
<name>A0A9D4NGF8_DREPO</name>
<comment type="caution">
    <text evidence="1">The sequence shown here is derived from an EMBL/GenBank/DDBJ whole genome shotgun (WGS) entry which is preliminary data.</text>
</comment>
<dbReference type="EMBL" id="JAIWYP010000001">
    <property type="protein sequence ID" value="KAH3893179.1"/>
    <property type="molecule type" value="Genomic_DNA"/>
</dbReference>